<gene>
    <name evidence="1" type="ORF">HMPREF9446_00929</name>
</gene>
<dbReference type="EMBL" id="AFBN01000014">
    <property type="protein sequence ID" value="EGF58860.1"/>
    <property type="molecule type" value="Genomic_DNA"/>
</dbReference>
<sequence length="82" mass="8579">MTIGEKACGHCTSHTTTYTSETKDRAVKPLASEKAPYMSGSFIVASIEEAAPAGDDATYNATFDNTGSVAIDDTKVDGTVEE</sequence>
<organism evidence="1 2">
    <name type="scientific">Bacteroides fluxus YIT 12057</name>
    <dbReference type="NCBI Taxonomy" id="763034"/>
    <lineage>
        <taxon>Bacteria</taxon>
        <taxon>Pseudomonadati</taxon>
        <taxon>Bacteroidota</taxon>
        <taxon>Bacteroidia</taxon>
        <taxon>Bacteroidales</taxon>
        <taxon>Bacteroidaceae</taxon>
        <taxon>Bacteroides</taxon>
    </lineage>
</organism>
<dbReference type="HOGENOM" id="CLU_2551225_0_0_10"/>
<evidence type="ECO:0000313" key="2">
    <source>
        <dbReference type="Proteomes" id="UP000003416"/>
    </source>
</evidence>
<dbReference type="AlphaFoldDB" id="F3PQD6"/>
<dbReference type="Proteomes" id="UP000003416">
    <property type="component" value="Unassembled WGS sequence"/>
</dbReference>
<dbReference type="STRING" id="763034.HMPREF9446_00929"/>
<proteinExistence type="predicted"/>
<dbReference type="GeneID" id="86048670"/>
<dbReference type="RefSeq" id="WP_009124170.1">
    <property type="nucleotide sequence ID" value="NZ_GL882615.1"/>
</dbReference>
<name>F3PQD6_9BACE</name>
<keyword evidence="2" id="KW-1185">Reference proteome</keyword>
<reference evidence="1 2" key="1">
    <citation type="submission" date="2011-02" db="EMBL/GenBank/DDBJ databases">
        <authorList>
            <person name="Weinstock G."/>
            <person name="Sodergren E."/>
            <person name="Clifton S."/>
            <person name="Fulton L."/>
            <person name="Fulton B."/>
            <person name="Courtney L."/>
            <person name="Fronick C."/>
            <person name="Harrison M."/>
            <person name="Strong C."/>
            <person name="Farmer C."/>
            <person name="Delahaunty K."/>
            <person name="Markovic C."/>
            <person name="Hall O."/>
            <person name="Minx P."/>
            <person name="Tomlinson C."/>
            <person name="Mitreva M."/>
            <person name="Hou S."/>
            <person name="Chen J."/>
            <person name="Wollam A."/>
            <person name="Pepin K.H."/>
            <person name="Johnson M."/>
            <person name="Bhonagiri V."/>
            <person name="Zhang X."/>
            <person name="Suruliraj S."/>
            <person name="Warren W."/>
            <person name="Chinwalla A."/>
            <person name="Mardis E.R."/>
            <person name="Wilson R.K."/>
        </authorList>
    </citation>
    <scope>NUCLEOTIDE SEQUENCE [LARGE SCALE GENOMIC DNA]</scope>
    <source>
        <strain evidence="1 2">YIT 12057</strain>
    </source>
</reference>
<accession>F3PQD6</accession>
<protein>
    <submittedName>
        <fullName evidence="1">Uncharacterized protein</fullName>
    </submittedName>
</protein>
<evidence type="ECO:0000313" key="1">
    <source>
        <dbReference type="EMBL" id="EGF58860.1"/>
    </source>
</evidence>
<comment type="caution">
    <text evidence="1">The sequence shown here is derived from an EMBL/GenBank/DDBJ whole genome shotgun (WGS) entry which is preliminary data.</text>
</comment>